<keyword evidence="5" id="KW-1185">Reference proteome</keyword>
<dbReference type="AlphaFoldDB" id="A0AA39LUY2"/>
<dbReference type="GO" id="GO:0033178">
    <property type="term" value="C:proton-transporting two-sector ATPase complex, catalytic domain"/>
    <property type="evidence" value="ECO:0007669"/>
    <property type="project" value="InterPro"/>
</dbReference>
<dbReference type="InterPro" id="IPR002842">
    <property type="entry name" value="ATPase_V1_Esu"/>
</dbReference>
<dbReference type="Gene3D" id="6.10.250.1620">
    <property type="match status" value="1"/>
</dbReference>
<name>A0AA39LUY2_9BILA</name>
<protein>
    <recommendedName>
        <fullName evidence="6">V-type proton ATPase subunit E</fullName>
    </recommendedName>
</protein>
<accession>A0AA39LUY2</accession>
<dbReference type="InterPro" id="IPR038495">
    <property type="entry name" value="ATPase_E_C"/>
</dbReference>
<gene>
    <name evidence="4" type="ORF">QR680_005475</name>
</gene>
<dbReference type="Proteomes" id="UP001175271">
    <property type="component" value="Unassembled WGS sequence"/>
</dbReference>
<proteinExistence type="inferred from homology"/>
<comment type="similarity">
    <text evidence="1">Belongs to the V-ATPase E subunit family.</text>
</comment>
<organism evidence="4 5">
    <name type="scientific">Steinernema hermaphroditum</name>
    <dbReference type="NCBI Taxonomy" id="289476"/>
    <lineage>
        <taxon>Eukaryota</taxon>
        <taxon>Metazoa</taxon>
        <taxon>Ecdysozoa</taxon>
        <taxon>Nematoda</taxon>
        <taxon>Chromadorea</taxon>
        <taxon>Rhabditida</taxon>
        <taxon>Tylenchina</taxon>
        <taxon>Panagrolaimomorpha</taxon>
        <taxon>Strongyloidoidea</taxon>
        <taxon>Steinernematidae</taxon>
        <taxon>Steinernema</taxon>
    </lineage>
</organism>
<comment type="caution">
    <text evidence="4">The sequence shown here is derived from an EMBL/GenBank/DDBJ whole genome shotgun (WGS) entry which is preliminary data.</text>
</comment>
<keyword evidence="3" id="KW-0406">Ion transport</keyword>
<dbReference type="SUPFAM" id="SSF160527">
    <property type="entry name" value="V-type ATPase subunit E-like"/>
    <property type="match status" value="1"/>
</dbReference>
<keyword evidence="2" id="KW-0813">Transport</keyword>
<dbReference type="Pfam" id="PF01991">
    <property type="entry name" value="vATP-synt_E"/>
    <property type="match status" value="1"/>
</dbReference>
<dbReference type="Gene3D" id="3.30.2320.30">
    <property type="entry name" value="ATP synthase, E subunit, C-terminal"/>
    <property type="match status" value="1"/>
</dbReference>
<evidence type="ECO:0000256" key="3">
    <source>
        <dbReference type="ARBA" id="ARBA00023065"/>
    </source>
</evidence>
<dbReference type="EMBL" id="JAUCMV010000003">
    <property type="protein sequence ID" value="KAK0411091.1"/>
    <property type="molecule type" value="Genomic_DNA"/>
</dbReference>
<evidence type="ECO:0000313" key="4">
    <source>
        <dbReference type="EMBL" id="KAK0411091.1"/>
    </source>
</evidence>
<reference evidence="4" key="1">
    <citation type="submission" date="2023-06" db="EMBL/GenBank/DDBJ databases">
        <title>Genomic analysis of the entomopathogenic nematode Steinernema hermaphroditum.</title>
        <authorList>
            <person name="Schwarz E.M."/>
            <person name="Heppert J.K."/>
            <person name="Baniya A."/>
            <person name="Schwartz H.T."/>
            <person name="Tan C.-H."/>
            <person name="Antoshechkin I."/>
            <person name="Sternberg P.W."/>
            <person name="Goodrich-Blair H."/>
            <person name="Dillman A.R."/>
        </authorList>
    </citation>
    <scope>NUCLEOTIDE SEQUENCE</scope>
    <source>
        <strain evidence="4">PS9179</strain>
        <tissue evidence="4">Whole animal</tissue>
    </source>
</reference>
<evidence type="ECO:0000256" key="1">
    <source>
        <dbReference type="ARBA" id="ARBA00005901"/>
    </source>
</evidence>
<evidence type="ECO:0000313" key="5">
    <source>
        <dbReference type="Proteomes" id="UP001175271"/>
    </source>
</evidence>
<sequence>MSSIEVANVEASKEQPLNLMVSFIEQEALEKMEEIETRANEEFVIEKGRLVEQNMEKIDTYYERKLKQVDIQQKIQASNAFNQARLECLRAREQHLEDVLLEAEKNLETISSDDGRYPEATIVCRQKDVDLVKGLVGECLDEVEKASGVRTAITIEQNIFLSPESAGGVEASSQGGKIKVSSTLESRLRLIADQIVPQVRTALFGSNPNRRFFD</sequence>
<evidence type="ECO:0000256" key="2">
    <source>
        <dbReference type="ARBA" id="ARBA00022448"/>
    </source>
</evidence>
<dbReference type="PANTHER" id="PTHR45715">
    <property type="entry name" value="ATPASE H+-TRANSPORTING V1 SUBUNIT E1A-RELATED"/>
    <property type="match status" value="1"/>
</dbReference>
<evidence type="ECO:0008006" key="6">
    <source>
        <dbReference type="Google" id="ProtNLM"/>
    </source>
</evidence>
<dbReference type="GO" id="GO:0046961">
    <property type="term" value="F:proton-transporting ATPase activity, rotational mechanism"/>
    <property type="evidence" value="ECO:0007669"/>
    <property type="project" value="InterPro"/>
</dbReference>